<keyword evidence="5 6" id="KW-0067">ATP-binding</keyword>
<dbReference type="SUPFAM" id="SSF111331">
    <property type="entry name" value="NAD kinase/diacylglycerol kinase-like"/>
    <property type="match status" value="1"/>
</dbReference>
<dbReference type="SMART" id="SM00045">
    <property type="entry name" value="DAGKa"/>
    <property type="match status" value="1"/>
</dbReference>
<sequence>MGCTSSAQLERARDAAPVQAGKEVEVEVFMAVNPGSGGLVAKQLIDMKVPRFEMELGNGQKCMVSIFSLKDNDAREAHFKEMARLACDTERYDVRIVACGGDGTVKWVISCLANAHALNIPIAIIPFGTGNDLARTLGWGSSPPTPLIGTGMKALTDRIRMIHAAEEIPLDVWLIKVRLGAGAEACFEEVKDKKIVKAHSGKRELEEVMINYFSIGADGELMFAFEQNRGKTQFANKRVYARKGMGQAIVPPPRLGKFIESATYGPGALIAEAPPGPNPVPQPLEFNAKDRMLLFLNIPSYGAGADPWRRSKDAESKGRFHPQFVGDREVEVMTVNRTSDIALSLTTGSTLGLHRLKQNSEFYIKFRPGSDVHFQIDGEALRACHADSVSVIHGYQVRLLRSSNAKAVAYPAGHVPESIPFPYEEADAKEAQAQEDATAPEPMESLDEDAVRLADAEAEDKLEQEAKELRDAGVIDESDAAAKDDADAIAKVEEKDTNSSETRENRRVDNEDADAVTGSGAAGAANAADENDDNDDEGDDETVRSEATLNEDDDDKAEDMIPEPETKVAMS</sequence>
<keyword evidence="3 6" id="KW-0547">Nucleotide-binding</keyword>
<dbReference type="Proteomes" id="UP000241890">
    <property type="component" value="Unassembled WGS sequence"/>
</dbReference>
<feature type="region of interest" description="Disordered" evidence="7">
    <location>
        <begin position="468"/>
        <end position="571"/>
    </location>
</feature>
<feature type="compositionally biased region" description="Acidic residues" evidence="7">
    <location>
        <begin position="529"/>
        <end position="540"/>
    </location>
</feature>
<keyword evidence="10" id="KW-1185">Reference proteome</keyword>
<dbReference type="InterPro" id="IPR001206">
    <property type="entry name" value="Diacylglycerol_kinase_cat_dom"/>
</dbReference>
<evidence type="ECO:0000256" key="4">
    <source>
        <dbReference type="ARBA" id="ARBA00022777"/>
    </source>
</evidence>
<evidence type="ECO:0000256" key="3">
    <source>
        <dbReference type="ARBA" id="ARBA00022741"/>
    </source>
</evidence>
<dbReference type="PANTHER" id="PTHR11255:SF121">
    <property type="entry name" value="DIACYLGLYCEROL KINASE (ATP)"/>
    <property type="match status" value="1"/>
</dbReference>
<reference evidence="9 10" key="1">
    <citation type="submission" date="2017-12" db="EMBL/GenBank/DDBJ databases">
        <title>Sequencing, de novo assembly and annotation of complete genome of a new Thraustochytrid species, strain FCC1311.</title>
        <authorList>
            <person name="Sedici K."/>
            <person name="Godart F."/>
            <person name="Aiese Cigliano R."/>
            <person name="Sanseverino W."/>
            <person name="Barakat M."/>
            <person name="Ortet P."/>
            <person name="Marechal E."/>
            <person name="Cagnac O."/>
            <person name="Amato A."/>
        </authorList>
    </citation>
    <scope>NUCLEOTIDE SEQUENCE [LARGE SCALE GENOMIC DNA]</scope>
</reference>
<gene>
    <name evidence="9" type="ORF">FCC1311_091291</name>
</gene>
<dbReference type="Pfam" id="PF00781">
    <property type="entry name" value="DAGK_cat"/>
    <property type="match status" value="1"/>
</dbReference>
<proteinExistence type="inferred from homology"/>
<dbReference type="SMART" id="SM00046">
    <property type="entry name" value="DAGKc"/>
    <property type="match status" value="1"/>
</dbReference>
<protein>
    <recommendedName>
        <fullName evidence="6">Diacylglycerol kinase</fullName>
        <shortName evidence="6">DAG kinase</shortName>
        <ecNumber evidence="6">2.7.1.107</ecNumber>
    </recommendedName>
</protein>
<evidence type="ECO:0000256" key="1">
    <source>
        <dbReference type="ARBA" id="ARBA00009280"/>
    </source>
</evidence>
<dbReference type="InterPro" id="IPR017438">
    <property type="entry name" value="ATP-NAD_kinase_N"/>
</dbReference>
<dbReference type="InterPro" id="IPR016064">
    <property type="entry name" value="NAD/diacylglycerol_kinase_sf"/>
</dbReference>
<evidence type="ECO:0000256" key="6">
    <source>
        <dbReference type="RuleBase" id="RU361128"/>
    </source>
</evidence>
<feature type="compositionally biased region" description="Basic and acidic residues" evidence="7">
    <location>
        <begin position="480"/>
        <end position="510"/>
    </location>
</feature>
<dbReference type="GO" id="GO:0005524">
    <property type="term" value="F:ATP binding"/>
    <property type="evidence" value="ECO:0007669"/>
    <property type="project" value="UniProtKB-KW"/>
</dbReference>
<comment type="catalytic activity">
    <reaction evidence="6">
        <text>a 1,2-diacyl-sn-glycerol + ATP = a 1,2-diacyl-sn-glycero-3-phosphate + ADP + H(+)</text>
        <dbReference type="Rhea" id="RHEA:10272"/>
        <dbReference type="ChEBI" id="CHEBI:15378"/>
        <dbReference type="ChEBI" id="CHEBI:17815"/>
        <dbReference type="ChEBI" id="CHEBI:30616"/>
        <dbReference type="ChEBI" id="CHEBI:58608"/>
        <dbReference type="ChEBI" id="CHEBI:456216"/>
        <dbReference type="EC" id="2.7.1.107"/>
    </reaction>
</comment>
<comment type="caution">
    <text evidence="9">The sequence shown here is derived from an EMBL/GenBank/DDBJ whole genome shotgun (WGS) entry which is preliminary data.</text>
</comment>
<feature type="compositionally biased region" description="Acidic residues" evidence="7">
    <location>
        <begin position="549"/>
        <end position="562"/>
    </location>
</feature>
<evidence type="ECO:0000256" key="7">
    <source>
        <dbReference type="SAM" id="MobiDB-lite"/>
    </source>
</evidence>
<accession>A0A2R5GGU1</accession>
<comment type="similarity">
    <text evidence="1 6">Belongs to the eukaryotic diacylglycerol kinase family.</text>
</comment>
<dbReference type="Gene3D" id="3.40.50.10330">
    <property type="entry name" value="Probable inorganic polyphosphate/atp-NAD kinase, domain 1"/>
    <property type="match status" value="1"/>
</dbReference>
<dbReference type="GO" id="GO:0004143">
    <property type="term" value="F:ATP-dependent diacylglycerol kinase activity"/>
    <property type="evidence" value="ECO:0007669"/>
    <property type="project" value="UniProtKB-EC"/>
</dbReference>
<evidence type="ECO:0000256" key="5">
    <source>
        <dbReference type="ARBA" id="ARBA00022840"/>
    </source>
</evidence>
<dbReference type="InParanoid" id="A0A2R5GGU1"/>
<dbReference type="Pfam" id="PF00609">
    <property type="entry name" value="DAGK_acc"/>
    <property type="match status" value="1"/>
</dbReference>
<dbReference type="InterPro" id="IPR037607">
    <property type="entry name" value="DGK"/>
</dbReference>
<evidence type="ECO:0000259" key="8">
    <source>
        <dbReference type="PROSITE" id="PS50146"/>
    </source>
</evidence>
<feature type="compositionally biased region" description="Low complexity" evidence="7">
    <location>
        <begin position="515"/>
        <end position="528"/>
    </location>
</feature>
<keyword evidence="2 6" id="KW-0808">Transferase</keyword>
<dbReference type="InterPro" id="IPR000756">
    <property type="entry name" value="Diacylglycerol_kin_accessory"/>
</dbReference>
<dbReference type="PROSITE" id="PS50146">
    <property type="entry name" value="DAGK"/>
    <property type="match status" value="1"/>
</dbReference>
<dbReference type="AlphaFoldDB" id="A0A2R5GGU1"/>
<dbReference type="EMBL" id="BEYU01000071">
    <property type="protein sequence ID" value="GBG30126.1"/>
    <property type="molecule type" value="Genomic_DNA"/>
</dbReference>
<evidence type="ECO:0000256" key="2">
    <source>
        <dbReference type="ARBA" id="ARBA00022679"/>
    </source>
</evidence>
<dbReference type="PANTHER" id="PTHR11255">
    <property type="entry name" value="DIACYLGLYCEROL KINASE"/>
    <property type="match status" value="1"/>
</dbReference>
<organism evidence="9 10">
    <name type="scientific">Hondaea fermentalgiana</name>
    <dbReference type="NCBI Taxonomy" id="2315210"/>
    <lineage>
        <taxon>Eukaryota</taxon>
        <taxon>Sar</taxon>
        <taxon>Stramenopiles</taxon>
        <taxon>Bigyra</taxon>
        <taxon>Labyrinthulomycetes</taxon>
        <taxon>Thraustochytrida</taxon>
        <taxon>Thraustochytriidae</taxon>
        <taxon>Hondaea</taxon>
    </lineage>
</organism>
<name>A0A2R5GGU1_9STRA</name>
<dbReference type="EC" id="2.7.1.107" evidence="6"/>
<keyword evidence="4 6" id="KW-0418">Kinase</keyword>
<dbReference type="OrthoDB" id="242257at2759"/>
<dbReference type="GO" id="GO:0007200">
    <property type="term" value="P:phospholipase C-activating G protein-coupled receptor signaling pathway"/>
    <property type="evidence" value="ECO:0007669"/>
    <property type="project" value="InterPro"/>
</dbReference>
<evidence type="ECO:0000313" key="10">
    <source>
        <dbReference type="Proteomes" id="UP000241890"/>
    </source>
</evidence>
<dbReference type="FunCoup" id="A0A2R5GGU1">
    <property type="interactions" value="16"/>
</dbReference>
<evidence type="ECO:0000313" key="9">
    <source>
        <dbReference type="EMBL" id="GBG30126.1"/>
    </source>
</evidence>
<dbReference type="GO" id="GO:0016020">
    <property type="term" value="C:membrane"/>
    <property type="evidence" value="ECO:0007669"/>
    <property type="project" value="TreeGrafter"/>
</dbReference>
<feature type="domain" description="DAGKc" evidence="8">
    <location>
        <begin position="23"/>
        <end position="179"/>
    </location>
</feature>